<dbReference type="OMA" id="WGHRTAL"/>
<evidence type="ECO:0000313" key="11">
    <source>
        <dbReference type="Proteomes" id="UP000062475"/>
    </source>
</evidence>
<dbReference type="Gene3D" id="1.10.4200.10">
    <property type="entry name" value="Triphosphoribosyl-dephospho-CoA protein"/>
    <property type="match status" value="1"/>
</dbReference>
<dbReference type="Proteomes" id="UP000056255">
    <property type="component" value="Chromosome"/>
</dbReference>
<dbReference type="EMBL" id="CP012175">
    <property type="protein sequence ID" value="AKV80038.1"/>
    <property type="molecule type" value="Genomic_DNA"/>
</dbReference>
<dbReference type="PATRIC" id="fig|43687.5.peg.128"/>
<dbReference type="InterPro" id="IPR002736">
    <property type="entry name" value="CitG"/>
</dbReference>
<reference evidence="1 7" key="1">
    <citation type="journal article" date="2014" name="J. Bacteriol.">
        <title>Role of an Archaeal PitA Transporter in the Copper and Arsenic Resistance of Metallosphaera sedula, an Extreme Thermoacidophile.</title>
        <authorList>
            <person name="McCarthy S."/>
            <person name="Ai C."/>
            <person name="Wheaton G."/>
            <person name="Tevatia R."/>
            <person name="Eckrich V."/>
            <person name="Kelly R."/>
            <person name="Blum P."/>
        </authorList>
    </citation>
    <scope>NUCLEOTIDE SEQUENCE [LARGE SCALE GENOMIC DNA]</scope>
    <source>
        <strain evidence="1 7">CuR1</strain>
    </source>
</reference>
<dbReference type="Pfam" id="PF01874">
    <property type="entry name" value="CitG"/>
    <property type="match status" value="1"/>
</dbReference>
<evidence type="ECO:0000313" key="7">
    <source>
        <dbReference type="Proteomes" id="UP000029084"/>
    </source>
</evidence>
<dbReference type="PANTHER" id="PTHR42280:SF1">
    <property type="entry name" value="CITG FAMILY PROTEIN"/>
    <property type="match status" value="1"/>
</dbReference>
<name>A0A088E4L5_9CREN</name>
<gene>
    <name evidence="1" type="ORF">HA72_0126</name>
    <name evidence="2" type="ORF">MsedA_0132</name>
    <name evidence="3" type="ORF">MsedB_0132</name>
    <name evidence="4" type="ORF">MsedC_0131</name>
    <name evidence="5" type="ORF">MsedD_0132</name>
    <name evidence="6" type="ORF">MsedE_0132</name>
</gene>
<dbReference type="EMBL" id="CP012176">
    <property type="protein sequence ID" value="AKV82282.1"/>
    <property type="molecule type" value="Genomic_DNA"/>
</dbReference>
<evidence type="ECO:0000313" key="12">
    <source>
        <dbReference type="Proteomes" id="UP000068832"/>
    </source>
</evidence>
<evidence type="ECO:0000313" key="4">
    <source>
        <dbReference type="EMBL" id="AKV77793.1"/>
    </source>
</evidence>
<dbReference type="Proteomes" id="UP000061362">
    <property type="component" value="Chromosome"/>
</dbReference>
<protein>
    <submittedName>
        <fullName evidence="1">Triphosphoribosyl-dephospho-CoA protein</fullName>
    </submittedName>
    <submittedName>
        <fullName evidence="2">Triphosphoribosyl-dephospho-CoA synthase</fullName>
    </submittedName>
</protein>
<dbReference type="Proteomes" id="UP000068832">
    <property type="component" value="Chromosome"/>
</dbReference>
<evidence type="ECO:0000313" key="10">
    <source>
        <dbReference type="Proteomes" id="UP000062398"/>
    </source>
</evidence>
<dbReference type="EMBL" id="CP012172">
    <property type="protein sequence ID" value="AKV73303.1"/>
    <property type="molecule type" value="Genomic_DNA"/>
</dbReference>
<reference evidence="9 10" key="2">
    <citation type="journal article" date="2015" name="Genome Announc.">
        <title>Complete Genome Sequences of Evolved Arsenate-Resistant Metallosphaera sedula Strains.</title>
        <authorList>
            <person name="Ai C."/>
            <person name="McCarthy S."/>
            <person name="Schackwitz W."/>
            <person name="Martin J."/>
            <person name="Lipzen A."/>
            <person name="Blum P."/>
        </authorList>
    </citation>
    <scope>NUCLEOTIDE SEQUENCE [LARGE SCALE GENOMIC DNA]</scope>
    <source>
        <strain evidence="4 10">ARS120-1</strain>
        <strain evidence="5 9">ARS120-2</strain>
        <strain evidence="2 12">ARS50-1</strain>
        <strain evidence="3 11">ARS50-2</strain>
    </source>
</reference>
<evidence type="ECO:0000313" key="8">
    <source>
        <dbReference type="Proteomes" id="UP000056255"/>
    </source>
</evidence>
<dbReference type="EMBL" id="CP008822">
    <property type="protein sequence ID" value="AIM26290.1"/>
    <property type="molecule type" value="Genomic_DNA"/>
</dbReference>
<dbReference type="GO" id="GO:0005524">
    <property type="term" value="F:ATP binding"/>
    <property type="evidence" value="ECO:0007669"/>
    <property type="project" value="InterPro"/>
</dbReference>
<dbReference type="Proteomes" id="UP000029084">
    <property type="component" value="Chromosome"/>
</dbReference>
<dbReference type="EMBL" id="CP012174">
    <property type="protein sequence ID" value="AKV77793.1"/>
    <property type="molecule type" value="Genomic_DNA"/>
</dbReference>
<dbReference type="RefSeq" id="WP_011921272.1">
    <property type="nucleotide sequence ID" value="NZ_AP019770.1"/>
</dbReference>
<sequence length="295" mass="33188">MLATEGLRDLLEFCEKVGRALTLSSFVEASIPKPGNAGPMQDIPSVKYRSLLESAMKLEASYRDACLRGYRRKLPLMDLLYRVSSKDFVLLGTGILLLPLAYSAPSLSLEGVIAGASQVVRSMGYEDWKWFSQTLSIIQPSYLGKVETMDYRSGDLEFWRVLQWSAMFDTVSRELVEGYRRSLKVFQMLRRRTCGSFVRTIQHAFIRLLSDEPDGLILRKWGNKAALNVSLMASRIPDCPSDEELANFNEFLTSHGFNPGSTADLIASGIALYELNELFNNGVRPFLQRGCDRVT</sequence>
<evidence type="ECO:0000313" key="3">
    <source>
        <dbReference type="EMBL" id="AKV75547.1"/>
    </source>
</evidence>
<reference evidence="6 8" key="3">
    <citation type="submission" date="2015-07" db="EMBL/GenBank/DDBJ databases">
        <title>Physiological, transcriptional responses and genome re-sequencing of acid resistant extremely thermoacidophilic Metallosphaera sedula SARC-M1.</title>
        <authorList>
            <person name="Ai C."/>
            <person name="McCarthy S."/>
            <person name="Eckrich V."/>
            <person name="Rudrappa D."/>
            <person name="Qiu G."/>
            <person name="Blum P."/>
        </authorList>
    </citation>
    <scope>NUCLEOTIDE SEQUENCE [LARGE SCALE GENOMIC DNA]</scope>
    <source>
        <strain evidence="6 8">SARC-M1</strain>
    </source>
</reference>
<dbReference type="Proteomes" id="UP000062398">
    <property type="component" value="Chromosome"/>
</dbReference>
<organism evidence="1 7">
    <name type="scientific">Metallosphaera sedula</name>
    <dbReference type="NCBI Taxonomy" id="43687"/>
    <lineage>
        <taxon>Archaea</taxon>
        <taxon>Thermoproteota</taxon>
        <taxon>Thermoprotei</taxon>
        <taxon>Sulfolobales</taxon>
        <taxon>Sulfolobaceae</taxon>
        <taxon>Metallosphaera</taxon>
    </lineage>
</organism>
<dbReference type="AlphaFoldDB" id="A0A088E4L5"/>
<accession>A0A088E4L5</accession>
<evidence type="ECO:0000313" key="1">
    <source>
        <dbReference type="EMBL" id="AIM26290.1"/>
    </source>
</evidence>
<dbReference type="GeneID" id="59456437"/>
<dbReference type="Proteomes" id="UP000062475">
    <property type="component" value="Chromosome"/>
</dbReference>
<proteinExistence type="predicted"/>
<evidence type="ECO:0000313" key="2">
    <source>
        <dbReference type="EMBL" id="AKV73303.1"/>
    </source>
</evidence>
<evidence type="ECO:0000313" key="9">
    <source>
        <dbReference type="Proteomes" id="UP000061362"/>
    </source>
</evidence>
<dbReference type="EMBL" id="CP012173">
    <property type="protein sequence ID" value="AKV75547.1"/>
    <property type="molecule type" value="Genomic_DNA"/>
</dbReference>
<dbReference type="GO" id="GO:0046917">
    <property type="term" value="F:triphosphoribosyl-dephospho-CoA synthase activity"/>
    <property type="evidence" value="ECO:0007669"/>
    <property type="project" value="InterPro"/>
</dbReference>
<evidence type="ECO:0000313" key="6">
    <source>
        <dbReference type="EMBL" id="AKV82282.1"/>
    </source>
</evidence>
<dbReference type="PANTHER" id="PTHR42280">
    <property type="entry name" value="CITG FAMILY PROTEIN"/>
    <property type="match status" value="1"/>
</dbReference>
<evidence type="ECO:0000313" key="5">
    <source>
        <dbReference type="EMBL" id="AKV80038.1"/>
    </source>
</evidence>